<dbReference type="EMBL" id="RDQH01000336">
    <property type="protein sequence ID" value="RXH87740.1"/>
    <property type="molecule type" value="Genomic_DNA"/>
</dbReference>
<dbReference type="GO" id="GO:0016616">
    <property type="term" value="F:oxidoreductase activity, acting on the CH-OH group of donors, NAD or NADP as acceptor"/>
    <property type="evidence" value="ECO:0007669"/>
    <property type="project" value="UniProtKB-ARBA"/>
</dbReference>
<dbReference type="Pfam" id="PF03446">
    <property type="entry name" value="NAD_binding_2"/>
    <property type="match status" value="1"/>
</dbReference>
<dbReference type="AlphaFoldDB" id="A0A498IX13"/>
<dbReference type="GO" id="GO:0050661">
    <property type="term" value="F:NADP binding"/>
    <property type="evidence" value="ECO:0007669"/>
    <property type="project" value="InterPro"/>
</dbReference>
<proteinExistence type="predicted"/>
<evidence type="ECO:0000259" key="1">
    <source>
        <dbReference type="Pfam" id="PF03446"/>
    </source>
</evidence>
<dbReference type="Proteomes" id="UP000290289">
    <property type="component" value="Chromosome 10"/>
</dbReference>
<comment type="caution">
    <text evidence="2">The sequence shown here is derived from an EMBL/GenBank/DDBJ whole genome shotgun (WGS) entry which is preliminary data.</text>
</comment>
<sequence length="124" mass="13027">MEASATLSHIGLAGLTVMGQNLALNIAEKGFPISVYNPRDFVLSIERPRSVIILVKVGGEGGRGGRRTQRTPSACTDVAHQPYVTQPSGSWAGNPCRACPSSSHTLEPHPPVVGPFLLACPPSN</sequence>
<reference evidence="2 3" key="1">
    <citation type="submission" date="2018-10" db="EMBL/GenBank/DDBJ databases">
        <title>A high-quality apple genome assembly.</title>
        <authorList>
            <person name="Hu J."/>
        </authorList>
    </citation>
    <scope>NUCLEOTIDE SEQUENCE [LARGE SCALE GENOMIC DNA]</scope>
    <source>
        <strain evidence="3">cv. HFTH1</strain>
        <tissue evidence="2">Young leaf</tissue>
    </source>
</reference>
<evidence type="ECO:0000313" key="3">
    <source>
        <dbReference type="Proteomes" id="UP000290289"/>
    </source>
</evidence>
<accession>A0A498IX13</accession>
<gene>
    <name evidence="2" type="ORF">DVH24_034640</name>
</gene>
<dbReference type="Gene3D" id="3.40.50.720">
    <property type="entry name" value="NAD(P)-binding Rossmann-like Domain"/>
    <property type="match status" value="1"/>
</dbReference>
<dbReference type="STRING" id="3750.A0A498IX13"/>
<feature type="domain" description="6-phosphogluconate dehydrogenase NADP-binding" evidence="1">
    <location>
        <begin position="10"/>
        <end position="38"/>
    </location>
</feature>
<dbReference type="InterPro" id="IPR006115">
    <property type="entry name" value="6PGDH_NADP-bd"/>
</dbReference>
<organism evidence="2 3">
    <name type="scientific">Malus domestica</name>
    <name type="common">Apple</name>
    <name type="synonym">Pyrus malus</name>
    <dbReference type="NCBI Taxonomy" id="3750"/>
    <lineage>
        <taxon>Eukaryota</taxon>
        <taxon>Viridiplantae</taxon>
        <taxon>Streptophyta</taxon>
        <taxon>Embryophyta</taxon>
        <taxon>Tracheophyta</taxon>
        <taxon>Spermatophyta</taxon>
        <taxon>Magnoliopsida</taxon>
        <taxon>eudicotyledons</taxon>
        <taxon>Gunneridae</taxon>
        <taxon>Pentapetalae</taxon>
        <taxon>rosids</taxon>
        <taxon>fabids</taxon>
        <taxon>Rosales</taxon>
        <taxon>Rosaceae</taxon>
        <taxon>Amygdaloideae</taxon>
        <taxon>Maleae</taxon>
        <taxon>Malus</taxon>
    </lineage>
</organism>
<dbReference type="SUPFAM" id="SSF51735">
    <property type="entry name" value="NAD(P)-binding Rossmann-fold domains"/>
    <property type="match status" value="1"/>
</dbReference>
<protein>
    <recommendedName>
        <fullName evidence="1">6-phosphogluconate dehydrogenase NADP-binding domain-containing protein</fullName>
    </recommendedName>
</protein>
<keyword evidence="3" id="KW-1185">Reference proteome</keyword>
<evidence type="ECO:0000313" key="2">
    <source>
        <dbReference type="EMBL" id="RXH87740.1"/>
    </source>
</evidence>
<name>A0A498IX13_MALDO</name>
<dbReference type="InterPro" id="IPR036291">
    <property type="entry name" value="NAD(P)-bd_dom_sf"/>
</dbReference>